<name>A0A0B0EI64_9BACT</name>
<evidence type="ECO:0000313" key="1">
    <source>
        <dbReference type="EMBL" id="KHE92269.1"/>
    </source>
</evidence>
<comment type="caution">
    <text evidence="1">The sequence shown here is derived from an EMBL/GenBank/DDBJ whole genome shotgun (WGS) entry which is preliminary data.</text>
</comment>
<protein>
    <submittedName>
        <fullName evidence="1">Uncharacterized protein</fullName>
    </submittedName>
</protein>
<organism evidence="1 2">
    <name type="scientific">Candidatus Scalindua brodae</name>
    <dbReference type="NCBI Taxonomy" id="237368"/>
    <lineage>
        <taxon>Bacteria</taxon>
        <taxon>Pseudomonadati</taxon>
        <taxon>Planctomycetota</taxon>
        <taxon>Candidatus Brocadiia</taxon>
        <taxon>Candidatus Brocadiales</taxon>
        <taxon>Candidatus Scalinduaceae</taxon>
        <taxon>Candidatus Scalindua</taxon>
    </lineage>
</organism>
<proteinExistence type="predicted"/>
<accession>A0A0B0EI64</accession>
<dbReference type="AlphaFoldDB" id="A0A0B0EI64"/>
<evidence type="ECO:0000313" key="2">
    <source>
        <dbReference type="Proteomes" id="UP000030652"/>
    </source>
</evidence>
<dbReference type="EMBL" id="JRYO01000142">
    <property type="protein sequence ID" value="KHE92269.1"/>
    <property type="molecule type" value="Genomic_DNA"/>
</dbReference>
<reference evidence="1 2" key="1">
    <citation type="submission" date="2014-10" db="EMBL/GenBank/DDBJ databases">
        <title>Draft genome of anammox bacterium scalindua brodae, obtained using differential coverage binning of sequence data from two enrichment reactors.</title>
        <authorList>
            <person name="Speth D.R."/>
            <person name="Russ L."/>
            <person name="Kartal B."/>
            <person name="Op den Camp H.J."/>
            <person name="Dutilh B.E."/>
            <person name="Jetten M.S."/>
        </authorList>
    </citation>
    <scope>NUCLEOTIDE SEQUENCE [LARGE SCALE GENOMIC DNA]</scope>
    <source>
        <strain evidence="1">RU1</strain>
    </source>
</reference>
<dbReference type="Proteomes" id="UP000030652">
    <property type="component" value="Unassembled WGS sequence"/>
</dbReference>
<sequence>MKMLTGQVQQFLVGFVLMFAVFQLSQGIAHAKIYSPVDIKPYDEQSKKILENELKHISTSFSILQNQETHSFAKAFNNYKANPTDENYAIVAEKTGQGLHTKVKTMKDMEKAILKVTPELGKLGDFLKKEGDTEGLEAVELLQSDLVAVREYLKEFIKHYESEAKKFVTSGMIEHTIKDVFPSPEGLQKGIVNGIKDLDNFLKLTIEFNEREKSYLNIENCRQGSDEIRAAIEDSRSKFGY</sequence>
<gene>
    <name evidence="1" type="ORF">SCABRO_01985</name>
</gene>